<dbReference type="InterPro" id="IPR010982">
    <property type="entry name" value="Lambda_DNA-bd_dom_sf"/>
</dbReference>
<gene>
    <name evidence="5" type="ORF">GGQ67_000195</name>
</gene>
<dbReference type="SUPFAM" id="SSF53822">
    <property type="entry name" value="Periplasmic binding protein-like I"/>
    <property type="match status" value="1"/>
</dbReference>
<evidence type="ECO:0000313" key="6">
    <source>
        <dbReference type="Proteomes" id="UP000582090"/>
    </source>
</evidence>
<dbReference type="RefSeq" id="WP_183898313.1">
    <property type="nucleotide sequence ID" value="NZ_JACIDW010000001.1"/>
</dbReference>
<keyword evidence="6" id="KW-1185">Reference proteome</keyword>
<evidence type="ECO:0000259" key="4">
    <source>
        <dbReference type="PROSITE" id="PS50932"/>
    </source>
</evidence>
<organism evidence="5 6">
    <name type="scientific">Rhizobium metallidurans</name>
    <dbReference type="NCBI Taxonomy" id="1265931"/>
    <lineage>
        <taxon>Bacteria</taxon>
        <taxon>Pseudomonadati</taxon>
        <taxon>Pseudomonadota</taxon>
        <taxon>Alphaproteobacteria</taxon>
        <taxon>Hyphomicrobiales</taxon>
        <taxon>Rhizobiaceae</taxon>
        <taxon>Rhizobium/Agrobacterium group</taxon>
        <taxon>Rhizobium</taxon>
    </lineage>
</organism>
<dbReference type="AlphaFoldDB" id="A0A7W6G955"/>
<keyword evidence="2 5" id="KW-0238">DNA-binding</keyword>
<dbReference type="GO" id="GO:0000976">
    <property type="term" value="F:transcription cis-regulatory region binding"/>
    <property type="evidence" value="ECO:0007669"/>
    <property type="project" value="TreeGrafter"/>
</dbReference>
<proteinExistence type="predicted"/>
<dbReference type="InterPro" id="IPR000843">
    <property type="entry name" value="HTH_LacI"/>
</dbReference>
<dbReference type="InterPro" id="IPR028082">
    <property type="entry name" value="Peripla_BP_I"/>
</dbReference>
<feature type="domain" description="HTH lacI-type" evidence="4">
    <location>
        <begin position="2"/>
        <end position="57"/>
    </location>
</feature>
<reference evidence="5 6" key="1">
    <citation type="submission" date="2020-08" db="EMBL/GenBank/DDBJ databases">
        <title>Genomic Encyclopedia of Type Strains, Phase IV (KMG-IV): sequencing the most valuable type-strain genomes for metagenomic binning, comparative biology and taxonomic classification.</title>
        <authorList>
            <person name="Goeker M."/>
        </authorList>
    </citation>
    <scope>NUCLEOTIDE SEQUENCE [LARGE SCALE GENOMIC DNA]</scope>
    <source>
        <strain evidence="5 6">DSM 26575</strain>
    </source>
</reference>
<dbReference type="SUPFAM" id="SSF47413">
    <property type="entry name" value="lambda repressor-like DNA-binding domains"/>
    <property type="match status" value="1"/>
</dbReference>
<dbReference type="InterPro" id="IPR046335">
    <property type="entry name" value="LacI/GalR-like_sensor"/>
</dbReference>
<evidence type="ECO:0000256" key="1">
    <source>
        <dbReference type="ARBA" id="ARBA00023015"/>
    </source>
</evidence>
<dbReference type="Gene3D" id="1.10.260.40">
    <property type="entry name" value="lambda repressor-like DNA-binding domains"/>
    <property type="match status" value="1"/>
</dbReference>
<dbReference type="SMART" id="SM00354">
    <property type="entry name" value="HTH_LACI"/>
    <property type="match status" value="1"/>
</dbReference>
<dbReference type="GO" id="GO:0003700">
    <property type="term" value="F:DNA-binding transcription factor activity"/>
    <property type="evidence" value="ECO:0007669"/>
    <property type="project" value="TreeGrafter"/>
</dbReference>
<dbReference type="PANTHER" id="PTHR30146:SF138">
    <property type="entry name" value="TRANSCRIPTIONAL REGULATORY PROTEIN"/>
    <property type="match status" value="1"/>
</dbReference>
<evidence type="ECO:0000256" key="3">
    <source>
        <dbReference type="ARBA" id="ARBA00023163"/>
    </source>
</evidence>
<dbReference type="Gene3D" id="3.40.50.2300">
    <property type="match status" value="2"/>
</dbReference>
<comment type="caution">
    <text evidence="5">The sequence shown here is derived from an EMBL/GenBank/DDBJ whole genome shotgun (WGS) entry which is preliminary data.</text>
</comment>
<dbReference type="EMBL" id="JACIDW010000001">
    <property type="protein sequence ID" value="MBB3962577.1"/>
    <property type="molecule type" value="Genomic_DNA"/>
</dbReference>
<protein>
    <submittedName>
        <fullName evidence="5">DNA-binding LacI/PurR family transcriptional regulator</fullName>
    </submittedName>
</protein>
<dbReference type="CDD" id="cd01392">
    <property type="entry name" value="HTH_LacI"/>
    <property type="match status" value="1"/>
</dbReference>
<name>A0A7W6G955_9HYPH</name>
<evidence type="ECO:0000313" key="5">
    <source>
        <dbReference type="EMBL" id="MBB3962577.1"/>
    </source>
</evidence>
<dbReference type="PANTHER" id="PTHR30146">
    <property type="entry name" value="LACI-RELATED TRANSCRIPTIONAL REPRESSOR"/>
    <property type="match status" value="1"/>
</dbReference>
<dbReference type="Proteomes" id="UP000582090">
    <property type="component" value="Unassembled WGS sequence"/>
</dbReference>
<dbReference type="Pfam" id="PF00356">
    <property type="entry name" value="LacI"/>
    <property type="match status" value="1"/>
</dbReference>
<evidence type="ECO:0000256" key="2">
    <source>
        <dbReference type="ARBA" id="ARBA00023125"/>
    </source>
</evidence>
<dbReference type="PROSITE" id="PS50932">
    <property type="entry name" value="HTH_LACI_2"/>
    <property type="match status" value="1"/>
</dbReference>
<keyword evidence="3" id="KW-0804">Transcription</keyword>
<dbReference type="Pfam" id="PF13377">
    <property type="entry name" value="Peripla_BP_3"/>
    <property type="match status" value="1"/>
</dbReference>
<sequence length="330" mass="34913">MATLRQVAERAGCSTATASRVLNHSGPVSPAMVGKVRKAAGELGYRASGATARGGRRPVIGVLVPSLTNPVFAASLSGIQNRMLTAGHSVLIAQSNYDPLQEANAVSGLMSERPTGLILTVCDGLSSQALLADLPPTVLLHNLPTERFPAAVTVDNFAAGRDLTRYLLQMGHERILFVSGSFVASDRAARRYRGYLEALREAGKQPLDAMQISFVSEYDQIDILAAIRDGRPTAIIGSNDLLALGVIAALRREGLTVPQDMSVAGFDGIVIGKLIDPPLTTVNMPDASMGTTAASLLLDIAENAAPERHLELAYSLHKGGTVRDLNRPSR</sequence>
<keyword evidence="1" id="KW-0805">Transcription regulation</keyword>
<accession>A0A7W6G955</accession>